<dbReference type="PANTHER" id="PTHR43479">
    <property type="entry name" value="ACREF/ENVCD OPERON REPRESSOR-RELATED"/>
    <property type="match status" value="1"/>
</dbReference>
<dbReference type="PANTHER" id="PTHR43479:SF21">
    <property type="entry name" value="TRANSCRIPTIONAL REGULATOR, TETR FAMILY"/>
    <property type="match status" value="1"/>
</dbReference>
<evidence type="ECO:0000256" key="3">
    <source>
        <dbReference type="PROSITE-ProRule" id="PRU00335"/>
    </source>
</evidence>
<evidence type="ECO:0000259" key="4">
    <source>
        <dbReference type="PROSITE" id="PS50977"/>
    </source>
</evidence>
<gene>
    <name evidence="5" type="ORF">E4663_10330</name>
</gene>
<reference evidence="5 6" key="1">
    <citation type="journal article" date="2003" name="Int. J. Syst. Evol. Microbiol.">
        <title>Halobacillus salinus sp. nov., isolated from a salt lake on the coast of the East Sea in Korea.</title>
        <authorList>
            <person name="Yoon J.H."/>
            <person name="Kang K.H."/>
            <person name="Park Y.H."/>
        </authorList>
    </citation>
    <scope>NUCLEOTIDE SEQUENCE [LARGE SCALE GENOMIC DNA]</scope>
    <source>
        <strain evidence="5 6">HSL-3</strain>
    </source>
</reference>
<keyword evidence="6" id="KW-1185">Reference proteome</keyword>
<organism evidence="5 6">
    <name type="scientific">Halobacillus salinus</name>
    <dbReference type="NCBI Taxonomy" id="192814"/>
    <lineage>
        <taxon>Bacteria</taxon>
        <taxon>Bacillati</taxon>
        <taxon>Bacillota</taxon>
        <taxon>Bacilli</taxon>
        <taxon>Bacillales</taxon>
        <taxon>Bacillaceae</taxon>
        <taxon>Halobacillus</taxon>
    </lineage>
</organism>
<dbReference type="GO" id="GO:0003677">
    <property type="term" value="F:DNA binding"/>
    <property type="evidence" value="ECO:0007669"/>
    <property type="project" value="UniProtKB-UniRule"/>
</dbReference>
<dbReference type="InterPro" id="IPR050624">
    <property type="entry name" value="HTH-type_Tx_Regulator"/>
</dbReference>
<dbReference type="Proteomes" id="UP000297982">
    <property type="component" value="Unassembled WGS sequence"/>
</dbReference>
<evidence type="ECO:0000313" key="6">
    <source>
        <dbReference type="Proteomes" id="UP000297982"/>
    </source>
</evidence>
<feature type="domain" description="HTH tetR-type" evidence="4">
    <location>
        <begin position="9"/>
        <end position="69"/>
    </location>
</feature>
<protein>
    <submittedName>
        <fullName evidence="5">TetR/AcrR family transcriptional regulator</fullName>
    </submittedName>
</protein>
<keyword evidence="2 3" id="KW-0238">DNA-binding</keyword>
<feature type="DNA-binding region" description="H-T-H motif" evidence="3">
    <location>
        <begin position="32"/>
        <end position="51"/>
    </location>
</feature>
<dbReference type="EMBL" id="SRJC01000001">
    <property type="protein sequence ID" value="TGB05361.1"/>
    <property type="molecule type" value="Genomic_DNA"/>
</dbReference>
<dbReference type="STRING" id="192814.GCA_900166575_02452"/>
<dbReference type="SUPFAM" id="SSF46689">
    <property type="entry name" value="Homeodomain-like"/>
    <property type="match status" value="1"/>
</dbReference>
<proteinExistence type="predicted"/>
<evidence type="ECO:0000313" key="5">
    <source>
        <dbReference type="EMBL" id="TGB05361.1"/>
    </source>
</evidence>
<accession>A0A4Z0H850</accession>
<sequence length="210" mass="24434">MNGFERRKERKKQNILQAALQLFSEYGVQKVSIQEIAQQAEVSQVTIYNYFGSKDQLLYRTVEMLVRDRIEQSSSIIDDDSMSFQEKIKLIITNKKQDLLKFNSEFLQSVVSDQPDIQKLLSTITEKESVPMLMRLVKQGKAEGSIHPDLSFETIMFFVEMYYKGFEAMPENNQQSLSLLGEELLHIFFYGIMGGMDEQIHEQNNNPLRK</sequence>
<name>A0A4Z0H850_9BACI</name>
<dbReference type="RefSeq" id="WP_135327495.1">
    <property type="nucleotide sequence ID" value="NZ_SRJC01000001.1"/>
</dbReference>
<dbReference type="Pfam" id="PF00440">
    <property type="entry name" value="TetR_N"/>
    <property type="match status" value="1"/>
</dbReference>
<dbReference type="AlphaFoldDB" id="A0A4Z0H850"/>
<dbReference type="InterPro" id="IPR001647">
    <property type="entry name" value="HTH_TetR"/>
</dbReference>
<evidence type="ECO:0000256" key="2">
    <source>
        <dbReference type="ARBA" id="ARBA00023125"/>
    </source>
</evidence>
<dbReference type="Gene3D" id="1.10.357.10">
    <property type="entry name" value="Tetracycline Repressor, domain 2"/>
    <property type="match status" value="1"/>
</dbReference>
<comment type="caution">
    <text evidence="5">The sequence shown here is derived from an EMBL/GenBank/DDBJ whole genome shotgun (WGS) entry which is preliminary data.</text>
</comment>
<dbReference type="PRINTS" id="PR00455">
    <property type="entry name" value="HTHTETR"/>
</dbReference>
<dbReference type="PROSITE" id="PS50977">
    <property type="entry name" value="HTH_TETR_2"/>
    <property type="match status" value="1"/>
</dbReference>
<evidence type="ECO:0000256" key="1">
    <source>
        <dbReference type="ARBA" id="ARBA00022491"/>
    </source>
</evidence>
<dbReference type="InterPro" id="IPR009057">
    <property type="entry name" value="Homeodomain-like_sf"/>
</dbReference>
<keyword evidence="1" id="KW-0678">Repressor</keyword>